<accession>X1EZH3</accession>
<protein>
    <submittedName>
        <fullName evidence="1">Uncharacterized protein</fullName>
    </submittedName>
</protein>
<reference evidence="1" key="1">
    <citation type="journal article" date="2014" name="Front. Microbiol.">
        <title>High frequency of phylogenetically diverse reductive dehalogenase-homologous genes in deep subseafloor sedimentary metagenomes.</title>
        <authorList>
            <person name="Kawai M."/>
            <person name="Futagami T."/>
            <person name="Toyoda A."/>
            <person name="Takaki Y."/>
            <person name="Nishi S."/>
            <person name="Hori S."/>
            <person name="Arai W."/>
            <person name="Tsubouchi T."/>
            <person name="Morono Y."/>
            <person name="Uchiyama I."/>
            <person name="Ito T."/>
            <person name="Fujiyama A."/>
            <person name="Inagaki F."/>
            <person name="Takami H."/>
        </authorList>
    </citation>
    <scope>NUCLEOTIDE SEQUENCE</scope>
    <source>
        <strain evidence="1">Expedition CK06-06</strain>
    </source>
</reference>
<evidence type="ECO:0000313" key="1">
    <source>
        <dbReference type="EMBL" id="GAH13958.1"/>
    </source>
</evidence>
<dbReference type="EMBL" id="BART01038083">
    <property type="protein sequence ID" value="GAH13958.1"/>
    <property type="molecule type" value="Genomic_DNA"/>
</dbReference>
<name>X1EZH3_9ZZZZ</name>
<organism evidence="1">
    <name type="scientific">marine sediment metagenome</name>
    <dbReference type="NCBI Taxonomy" id="412755"/>
    <lineage>
        <taxon>unclassified sequences</taxon>
        <taxon>metagenomes</taxon>
        <taxon>ecological metagenomes</taxon>
    </lineage>
</organism>
<feature type="non-terminal residue" evidence="1">
    <location>
        <position position="52"/>
    </location>
</feature>
<dbReference type="AlphaFoldDB" id="X1EZH3"/>
<proteinExistence type="predicted"/>
<comment type="caution">
    <text evidence="1">The sequence shown here is derived from an EMBL/GenBank/DDBJ whole genome shotgun (WGS) entry which is preliminary data.</text>
</comment>
<sequence length="52" mass="6234">MMNCSFNSYPCLTKEMIDNFARILRLERPTPYTSFRSVNVSSHDLEFVVMRW</sequence>
<gene>
    <name evidence="1" type="ORF">S01H4_63365</name>
</gene>